<protein>
    <recommendedName>
        <fullName evidence="9">DNA 5'-3' helicase</fullName>
        <ecNumber evidence="9">5.6.2.3</ecNumber>
    </recommendedName>
</protein>
<dbReference type="Pfam" id="PF00772">
    <property type="entry name" value="DnaB"/>
    <property type="match status" value="1"/>
</dbReference>
<keyword evidence="6" id="KW-0067">ATP-binding</keyword>
<keyword evidence="2" id="KW-0235">DNA replication</keyword>
<dbReference type="InterPro" id="IPR027417">
    <property type="entry name" value="P-loop_NTPase"/>
</dbReference>
<dbReference type="Proteomes" id="UP000267267">
    <property type="component" value="Segment"/>
</dbReference>
<gene>
    <name evidence="12" type="primary">67</name>
    <name evidence="12" type="ORF">SEA_WAMBURGRXPRESS_68</name>
</gene>
<evidence type="ECO:0000313" key="12">
    <source>
        <dbReference type="EMBL" id="AYD82246.1"/>
    </source>
</evidence>
<dbReference type="Gene3D" id="3.40.50.300">
    <property type="entry name" value="P-loop containing nucleotide triphosphate hydrolases"/>
    <property type="match status" value="1"/>
</dbReference>
<reference evidence="12 13" key="1">
    <citation type="submission" date="2018-08" db="EMBL/GenBank/DDBJ databases">
        <authorList>
            <person name="Hellinger R.D."/>
            <person name="Sparks H.E."/>
            <person name="Pedulla M.L."/>
            <person name="Garlena R.A."/>
            <person name="Russell D.A."/>
            <person name="Pope W.H."/>
            <person name="Jacobs-Sera D."/>
            <person name="Hatfull G.F."/>
        </authorList>
    </citation>
    <scope>NUCLEOTIDE SEQUENCE [LARGE SCALE GENOMIC DNA]</scope>
</reference>
<dbReference type="SUPFAM" id="SSF48024">
    <property type="entry name" value="N-terminal domain of DnaB helicase"/>
    <property type="match status" value="1"/>
</dbReference>
<accession>A0A386KDA2</accession>
<dbReference type="InterPro" id="IPR036185">
    <property type="entry name" value="DNA_heli_DnaB-like_N_sf"/>
</dbReference>
<evidence type="ECO:0000256" key="3">
    <source>
        <dbReference type="ARBA" id="ARBA00022741"/>
    </source>
</evidence>
<keyword evidence="5 12" id="KW-0347">Helicase</keyword>
<name>A0A386KDA2_9CAUD</name>
<dbReference type="InterPro" id="IPR016136">
    <property type="entry name" value="DNA_helicase_N/primase_C"/>
</dbReference>
<dbReference type="InterPro" id="IPR007694">
    <property type="entry name" value="DNA_helicase_DnaB-like_C"/>
</dbReference>
<evidence type="ECO:0000313" key="13">
    <source>
        <dbReference type="Proteomes" id="UP000267267"/>
    </source>
</evidence>
<evidence type="ECO:0000259" key="11">
    <source>
        <dbReference type="PROSITE" id="PS51199"/>
    </source>
</evidence>
<dbReference type="PANTHER" id="PTHR30153">
    <property type="entry name" value="REPLICATIVE DNA HELICASE DNAB"/>
    <property type="match status" value="1"/>
</dbReference>
<evidence type="ECO:0000256" key="2">
    <source>
        <dbReference type="ARBA" id="ARBA00022705"/>
    </source>
</evidence>
<evidence type="ECO:0000256" key="5">
    <source>
        <dbReference type="ARBA" id="ARBA00022806"/>
    </source>
</evidence>
<evidence type="ECO:0000256" key="1">
    <source>
        <dbReference type="ARBA" id="ARBA00008428"/>
    </source>
</evidence>
<sequence>MTEAQPPQDELAEQCVIGSALMSKQACNTLATMLTADDFYRPIHGEIWLAAMALLSEGEPVDAMTVAKELERREQLHRVGGAGYLLTCIENTPSATNHETYGRMVLDKAKLRGLAVLGDQLKQLAFAPASTSEDVTKLLEQGEAFFRDQHEADEKAMDFAKMAESWETWQASEEGYIKTPWPALNKMLNGGLQRGRLYTIGARPGGGKSIVALQLAANAAFWGFPAVYFTLEMSTDEVMSRMVSAGSNVDFGKIMRKEVDLEDRKKIDNYLNLHSDMPIQVIDRPRINTEQIVAHCRAVGKLDVLVVDYLQLIDPSDKRLSREQQVAHMSRALKIAAKELNVAVVACSQLNRGPLKDGKMRAPTIGDLRESGAVEQDSDVVLLLHRDEDDPAAIQFIVGKNRNGTMGDLALNFEGHYQRIVG</sequence>
<evidence type="ECO:0000256" key="7">
    <source>
        <dbReference type="ARBA" id="ARBA00023125"/>
    </source>
</evidence>
<comment type="catalytic activity">
    <reaction evidence="10">
        <text>ATP + H2O = ADP + phosphate + H(+)</text>
        <dbReference type="Rhea" id="RHEA:13065"/>
        <dbReference type="ChEBI" id="CHEBI:15377"/>
        <dbReference type="ChEBI" id="CHEBI:15378"/>
        <dbReference type="ChEBI" id="CHEBI:30616"/>
        <dbReference type="ChEBI" id="CHEBI:43474"/>
        <dbReference type="ChEBI" id="CHEBI:456216"/>
        <dbReference type="EC" id="5.6.2.3"/>
    </reaction>
</comment>
<evidence type="ECO:0000256" key="10">
    <source>
        <dbReference type="ARBA" id="ARBA00048954"/>
    </source>
</evidence>
<comment type="similarity">
    <text evidence="1">Belongs to the helicase family. DnaB subfamily.</text>
</comment>
<keyword evidence="4" id="KW-0378">Hydrolase</keyword>
<dbReference type="GO" id="GO:0006260">
    <property type="term" value="P:DNA replication"/>
    <property type="evidence" value="ECO:0007669"/>
    <property type="project" value="UniProtKB-KW"/>
</dbReference>
<dbReference type="PANTHER" id="PTHR30153:SF2">
    <property type="entry name" value="REPLICATIVE DNA HELICASE"/>
    <property type="match status" value="1"/>
</dbReference>
<dbReference type="GO" id="GO:0043139">
    <property type="term" value="F:5'-3' DNA helicase activity"/>
    <property type="evidence" value="ECO:0007669"/>
    <property type="project" value="UniProtKB-EC"/>
</dbReference>
<dbReference type="GO" id="GO:0003677">
    <property type="term" value="F:DNA binding"/>
    <property type="evidence" value="ECO:0007669"/>
    <property type="project" value="UniProtKB-KW"/>
</dbReference>
<dbReference type="PROSITE" id="PS51199">
    <property type="entry name" value="SF4_HELICASE"/>
    <property type="match status" value="1"/>
</dbReference>
<dbReference type="GO" id="GO:0016787">
    <property type="term" value="F:hydrolase activity"/>
    <property type="evidence" value="ECO:0007669"/>
    <property type="project" value="UniProtKB-KW"/>
</dbReference>
<proteinExistence type="inferred from homology"/>
<keyword evidence="7" id="KW-0238">DNA-binding</keyword>
<organism evidence="12 13">
    <name type="scientific">Mycobacterium phage Wamburgrxpress</name>
    <dbReference type="NCBI Taxonomy" id="2315617"/>
    <lineage>
        <taxon>Viruses</taxon>
        <taxon>Duplodnaviria</taxon>
        <taxon>Heunggongvirae</taxon>
        <taxon>Uroviricota</taxon>
        <taxon>Caudoviricetes</taxon>
        <taxon>Vilmaviridae</taxon>
        <taxon>Lclasvirinae</taxon>
        <taxon>Bronvirus</taxon>
        <taxon>Bronvirus joedirt</taxon>
        <taxon>Mycobacterium virus JoeDirt</taxon>
    </lineage>
</organism>
<dbReference type="Gene3D" id="1.10.860.10">
    <property type="entry name" value="DNAb Helicase, Chain A"/>
    <property type="match status" value="1"/>
</dbReference>
<keyword evidence="3" id="KW-0547">Nucleotide-binding</keyword>
<evidence type="ECO:0000256" key="8">
    <source>
        <dbReference type="ARBA" id="ARBA00023235"/>
    </source>
</evidence>
<dbReference type="EC" id="5.6.2.3" evidence="9"/>
<dbReference type="InterPro" id="IPR007693">
    <property type="entry name" value="DNA_helicase_DnaB-like_N"/>
</dbReference>
<evidence type="ECO:0000256" key="4">
    <source>
        <dbReference type="ARBA" id="ARBA00022801"/>
    </source>
</evidence>
<evidence type="ECO:0000256" key="6">
    <source>
        <dbReference type="ARBA" id="ARBA00022840"/>
    </source>
</evidence>
<feature type="domain" description="SF4 helicase" evidence="11">
    <location>
        <begin position="170"/>
        <end position="422"/>
    </location>
</feature>
<keyword evidence="8" id="KW-0413">Isomerase</keyword>
<dbReference type="SUPFAM" id="SSF52540">
    <property type="entry name" value="P-loop containing nucleoside triphosphate hydrolases"/>
    <property type="match status" value="1"/>
</dbReference>
<dbReference type="EMBL" id="MH744425">
    <property type="protein sequence ID" value="AYD82246.1"/>
    <property type="molecule type" value="Genomic_DNA"/>
</dbReference>
<dbReference type="Pfam" id="PF03796">
    <property type="entry name" value="DnaB_C"/>
    <property type="match status" value="1"/>
</dbReference>
<evidence type="ECO:0000256" key="9">
    <source>
        <dbReference type="ARBA" id="ARBA00044969"/>
    </source>
</evidence>
<dbReference type="GO" id="GO:0005524">
    <property type="term" value="F:ATP binding"/>
    <property type="evidence" value="ECO:0007669"/>
    <property type="project" value="UniProtKB-KW"/>
</dbReference>